<proteinExistence type="inferred from homology"/>
<dbReference type="PROSITE" id="PS01009">
    <property type="entry name" value="CRISP_1"/>
    <property type="match status" value="1"/>
</dbReference>
<evidence type="ECO:0000313" key="4">
    <source>
        <dbReference type="Ensembl" id="ENSLBEP00000028157.1"/>
    </source>
</evidence>
<dbReference type="FunFam" id="3.40.33.10:FF:000005">
    <property type="entry name" value="Cysteine-rich secretory protein 2"/>
    <property type="match status" value="1"/>
</dbReference>
<dbReference type="GeneTree" id="ENSGT00940000156439"/>
<dbReference type="Pfam" id="PF08562">
    <property type="entry name" value="Crisp"/>
    <property type="match status" value="1"/>
</dbReference>
<keyword evidence="5" id="KW-1185">Reference proteome</keyword>
<dbReference type="AlphaFoldDB" id="A0A3Q3G5S3"/>
<dbReference type="Gene3D" id="1.10.10.740">
    <property type="entry name" value="Crisp domain"/>
    <property type="match status" value="1"/>
</dbReference>
<dbReference type="InterPro" id="IPR034117">
    <property type="entry name" value="SCP_CRISP"/>
</dbReference>
<protein>
    <submittedName>
        <fullName evidence="4">Cysteine-rich venom protein TEL1-like</fullName>
    </submittedName>
</protein>
<dbReference type="Proteomes" id="UP000261660">
    <property type="component" value="Unplaced"/>
</dbReference>
<dbReference type="SMART" id="SM00198">
    <property type="entry name" value="SCP"/>
    <property type="match status" value="1"/>
</dbReference>
<dbReference type="STRING" id="56723.ENSLBEP00000028157"/>
<accession>A0A3Q3G5S3</accession>
<dbReference type="Pfam" id="PF00188">
    <property type="entry name" value="CAP"/>
    <property type="match status" value="1"/>
</dbReference>
<dbReference type="Gene3D" id="3.40.33.10">
    <property type="entry name" value="CAP"/>
    <property type="match status" value="1"/>
</dbReference>
<dbReference type="PROSITE" id="PS01010">
    <property type="entry name" value="CRISP_2"/>
    <property type="match status" value="1"/>
</dbReference>
<name>A0A3Q3G5S3_9LABR</name>
<feature type="domain" description="SCP" evidence="3">
    <location>
        <begin position="74"/>
        <end position="215"/>
    </location>
</feature>
<dbReference type="InterPro" id="IPR035940">
    <property type="entry name" value="CAP_sf"/>
</dbReference>
<dbReference type="InterPro" id="IPR013871">
    <property type="entry name" value="Cysteine_rich_secretory"/>
</dbReference>
<evidence type="ECO:0000256" key="2">
    <source>
        <dbReference type="ARBA" id="ARBA00023157"/>
    </source>
</evidence>
<dbReference type="GO" id="GO:0005576">
    <property type="term" value="C:extracellular region"/>
    <property type="evidence" value="ECO:0007669"/>
    <property type="project" value="InterPro"/>
</dbReference>
<dbReference type="InterPro" id="IPR042076">
    <property type="entry name" value="Crisp-like_dom"/>
</dbReference>
<keyword evidence="2" id="KW-1015">Disulfide bond</keyword>
<dbReference type="PRINTS" id="PR00837">
    <property type="entry name" value="V5TPXLIKE"/>
</dbReference>
<dbReference type="SUPFAM" id="SSF57546">
    <property type="entry name" value="Crisp domain-like"/>
    <property type="match status" value="1"/>
</dbReference>
<dbReference type="CDD" id="cd05383">
    <property type="entry name" value="CAP_CRISP"/>
    <property type="match status" value="1"/>
</dbReference>
<dbReference type="InterPro" id="IPR001283">
    <property type="entry name" value="CRISP-related"/>
</dbReference>
<evidence type="ECO:0000313" key="5">
    <source>
        <dbReference type="Proteomes" id="UP000261660"/>
    </source>
</evidence>
<evidence type="ECO:0000256" key="1">
    <source>
        <dbReference type="ARBA" id="ARBA00009923"/>
    </source>
</evidence>
<reference evidence="4" key="1">
    <citation type="submission" date="2025-08" db="UniProtKB">
        <authorList>
            <consortium name="Ensembl"/>
        </authorList>
    </citation>
    <scope>IDENTIFICATION</scope>
</reference>
<organism evidence="4 5">
    <name type="scientific">Labrus bergylta</name>
    <name type="common">ballan wrasse</name>
    <dbReference type="NCBI Taxonomy" id="56723"/>
    <lineage>
        <taxon>Eukaryota</taxon>
        <taxon>Metazoa</taxon>
        <taxon>Chordata</taxon>
        <taxon>Craniata</taxon>
        <taxon>Vertebrata</taxon>
        <taxon>Euteleostomi</taxon>
        <taxon>Actinopterygii</taxon>
        <taxon>Neopterygii</taxon>
        <taxon>Teleostei</taxon>
        <taxon>Neoteleostei</taxon>
        <taxon>Acanthomorphata</taxon>
        <taxon>Eupercaria</taxon>
        <taxon>Labriformes</taxon>
        <taxon>Labridae</taxon>
        <taxon>Labrus</taxon>
    </lineage>
</organism>
<dbReference type="SUPFAM" id="SSF55797">
    <property type="entry name" value="PR-1-like"/>
    <property type="match status" value="1"/>
</dbReference>
<dbReference type="InterPro" id="IPR014044">
    <property type="entry name" value="CAP_dom"/>
</dbReference>
<comment type="similarity">
    <text evidence="1">Belongs to the CRISP family.</text>
</comment>
<sequence length="278" mass="31380">MSDGFFDLPLSRRHTFSLLPVRKGSVHLSVLLWSLGPPRPCPISVCLKVLCIASASRKSTLRALYSAPVLVTGEDQQDILDKHNDLRRAVTPTTSNMLKMTWNNEAAENAQEWAKTCPMEHSSYLFRKISTTYCGENLFMSSHRLGWSQVIDSWYSEVKDWEYGVGSINDGVVGHFTQVVWYKSHELGCGLAYCPDSRFKYFYVCHYCPAGNYNLARPYKNGDSCADCPDNCDNGLCTKPCPYNDNFGNCPGFSYNCMFSFFVNWCPATYNCKSGEIV</sequence>
<dbReference type="PANTHER" id="PTHR10334">
    <property type="entry name" value="CYSTEINE-RICH SECRETORY PROTEIN-RELATED"/>
    <property type="match status" value="1"/>
</dbReference>
<evidence type="ECO:0000259" key="3">
    <source>
        <dbReference type="SMART" id="SM00198"/>
    </source>
</evidence>
<dbReference type="Ensembl" id="ENSLBET00000029490.1">
    <property type="protein sequence ID" value="ENSLBEP00000028157.1"/>
    <property type="gene ID" value="ENSLBEG00000021336.1"/>
</dbReference>
<dbReference type="InterPro" id="IPR018244">
    <property type="entry name" value="Allrgn_V5/Tpx1_CS"/>
</dbReference>
<dbReference type="InParanoid" id="A0A3Q3G5S3"/>
<reference evidence="4" key="2">
    <citation type="submission" date="2025-09" db="UniProtKB">
        <authorList>
            <consortium name="Ensembl"/>
        </authorList>
    </citation>
    <scope>IDENTIFICATION</scope>
</reference>